<dbReference type="HOGENOM" id="CLU_1679062_0_0_1"/>
<keyword evidence="3" id="KW-1185">Reference proteome</keyword>
<feature type="transmembrane region" description="Helical" evidence="1">
    <location>
        <begin position="67"/>
        <end position="87"/>
    </location>
</feature>
<dbReference type="OrthoDB" id="264354at2759"/>
<proteinExistence type="predicted"/>
<protein>
    <submittedName>
        <fullName evidence="2">Uncharacterized protein</fullName>
    </submittedName>
</protein>
<organism evidence="2 3">
    <name type="scientific">Sphaerobolus stellatus (strain SS14)</name>
    <dbReference type="NCBI Taxonomy" id="990650"/>
    <lineage>
        <taxon>Eukaryota</taxon>
        <taxon>Fungi</taxon>
        <taxon>Dikarya</taxon>
        <taxon>Basidiomycota</taxon>
        <taxon>Agaricomycotina</taxon>
        <taxon>Agaricomycetes</taxon>
        <taxon>Phallomycetidae</taxon>
        <taxon>Geastrales</taxon>
        <taxon>Sphaerobolaceae</taxon>
        <taxon>Sphaerobolus</taxon>
    </lineage>
</organism>
<sequence length="157" mass="17419">MAGGEFSRLSGSSLAITYIFCLNQWRMSSGSKSAFYKCDPCHYSYAFARTKEVGLATSPIVLGTSSALLLTIIAFIASFVVSFFPSLRTPSYTLKTRTISDIMVSPLTVANTIIGKSLRAYDRLTWSWCGYVDDWEEPIVDAHPLHRVNPKDVGFLE</sequence>
<evidence type="ECO:0000313" key="3">
    <source>
        <dbReference type="Proteomes" id="UP000054279"/>
    </source>
</evidence>
<dbReference type="Proteomes" id="UP000054279">
    <property type="component" value="Unassembled WGS sequence"/>
</dbReference>
<accession>A0A0C9U1X3</accession>
<evidence type="ECO:0000256" key="1">
    <source>
        <dbReference type="SAM" id="Phobius"/>
    </source>
</evidence>
<evidence type="ECO:0000313" key="2">
    <source>
        <dbReference type="EMBL" id="KIJ28089.1"/>
    </source>
</evidence>
<reference evidence="2 3" key="1">
    <citation type="submission" date="2014-06" db="EMBL/GenBank/DDBJ databases">
        <title>Evolutionary Origins and Diversification of the Mycorrhizal Mutualists.</title>
        <authorList>
            <consortium name="DOE Joint Genome Institute"/>
            <consortium name="Mycorrhizal Genomics Consortium"/>
            <person name="Kohler A."/>
            <person name="Kuo A."/>
            <person name="Nagy L.G."/>
            <person name="Floudas D."/>
            <person name="Copeland A."/>
            <person name="Barry K.W."/>
            <person name="Cichocki N."/>
            <person name="Veneault-Fourrey C."/>
            <person name="LaButti K."/>
            <person name="Lindquist E.A."/>
            <person name="Lipzen A."/>
            <person name="Lundell T."/>
            <person name="Morin E."/>
            <person name="Murat C."/>
            <person name="Riley R."/>
            <person name="Ohm R."/>
            <person name="Sun H."/>
            <person name="Tunlid A."/>
            <person name="Henrissat B."/>
            <person name="Grigoriev I.V."/>
            <person name="Hibbett D.S."/>
            <person name="Martin F."/>
        </authorList>
    </citation>
    <scope>NUCLEOTIDE SEQUENCE [LARGE SCALE GENOMIC DNA]</scope>
    <source>
        <strain evidence="2 3">SS14</strain>
    </source>
</reference>
<dbReference type="AlphaFoldDB" id="A0A0C9U1X3"/>
<dbReference type="EMBL" id="KN837315">
    <property type="protein sequence ID" value="KIJ28089.1"/>
    <property type="molecule type" value="Genomic_DNA"/>
</dbReference>
<keyword evidence="1" id="KW-1133">Transmembrane helix</keyword>
<name>A0A0C9U1X3_SPHS4</name>
<keyword evidence="1" id="KW-0472">Membrane</keyword>
<gene>
    <name evidence="2" type="ORF">M422DRAFT_270665</name>
</gene>
<keyword evidence="1" id="KW-0812">Transmembrane</keyword>